<dbReference type="Proteomes" id="UP000596660">
    <property type="component" value="Unplaced"/>
</dbReference>
<dbReference type="AlphaFoldDB" id="A0A803MY07"/>
<keyword evidence="1" id="KW-0378">Hydrolase</keyword>
<feature type="signal peptide" evidence="3">
    <location>
        <begin position="1"/>
        <end position="17"/>
    </location>
</feature>
<keyword evidence="2" id="KW-1133">Transmembrane helix</keyword>
<proteinExistence type="predicted"/>
<dbReference type="Gramene" id="AUR62037087-RA">
    <property type="protein sequence ID" value="AUR62037087-RA:cds"/>
    <property type="gene ID" value="AUR62037087"/>
</dbReference>
<dbReference type="InterPro" id="IPR007369">
    <property type="entry name" value="Peptidase_A22B_SPP"/>
</dbReference>
<feature type="transmembrane region" description="Helical" evidence="2">
    <location>
        <begin position="74"/>
        <end position="96"/>
    </location>
</feature>
<evidence type="ECO:0000256" key="1">
    <source>
        <dbReference type="ARBA" id="ARBA00022670"/>
    </source>
</evidence>
<dbReference type="GO" id="GO:0098554">
    <property type="term" value="C:cytoplasmic side of endoplasmic reticulum membrane"/>
    <property type="evidence" value="ECO:0007669"/>
    <property type="project" value="TreeGrafter"/>
</dbReference>
<name>A0A803MY07_CHEQI</name>
<feature type="transmembrane region" description="Helical" evidence="2">
    <location>
        <begin position="102"/>
        <end position="120"/>
    </location>
</feature>
<dbReference type="Pfam" id="PF04258">
    <property type="entry name" value="Peptidase_A22B"/>
    <property type="match status" value="1"/>
</dbReference>
<dbReference type="GO" id="GO:0030660">
    <property type="term" value="C:Golgi-associated vesicle membrane"/>
    <property type="evidence" value="ECO:0007669"/>
    <property type="project" value="TreeGrafter"/>
</dbReference>
<reference evidence="4" key="2">
    <citation type="submission" date="2021-03" db="UniProtKB">
        <authorList>
            <consortium name="EnsemblPlants"/>
        </authorList>
    </citation>
    <scope>IDENTIFICATION</scope>
</reference>
<evidence type="ECO:0000313" key="5">
    <source>
        <dbReference type="Proteomes" id="UP000596660"/>
    </source>
</evidence>
<dbReference type="OMA" id="CESFVAH"/>
<dbReference type="EnsemblPlants" id="AUR62037087-RA">
    <property type="protein sequence ID" value="AUR62037087-RA:cds"/>
    <property type="gene ID" value="AUR62037087"/>
</dbReference>
<protein>
    <submittedName>
        <fullName evidence="4">Uncharacterized protein</fullName>
    </submittedName>
</protein>
<sequence>MTAPLCAFSICLQVASGQNSGGENLPMLLRIPRFDDPFSGYNLLGFGDILVPGLLVSFCYRYDKAHKKGLINGYFFWLVIGYGVGLIFTYIALSLMEQGQPALLYLVPCTLGPAVILGFFRGELKDLWNRESDSESDGQQSAEA</sequence>
<dbReference type="PANTHER" id="PTHR12174:SF90">
    <property type="entry name" value="SIGNAL PEPTIDE PEPTIDASE-LIKE 3"/>
    <property type="match status" value="1"/>
</dbReference>
<dbReference type="PANTHER" id="PTHR12174">
    <property type="entry name" value="SIGNAL PEPTIDE PEPTIDASE"/>
    <property type="match status" value="1"/>
</dbReference>
<keyword evidence="1" id="KW-0645">Protease</keyword>
<organism evidence="4 5">
    <name type="scientific">Chenopodium quinoa</name>
    <name type="common">Quinoa</name>
    <dbReference type="NCBI Taxonomy" id="63459"/>
    <lineage>
        <taxon>Eukaryota</taxon>
        <taxon>Viridiplantae</taxon>
        <taxon>Streptophyta</taxon>
        <taxon>Embryophyta</taxon>
        <taxon>Tracheophyta</taxon>
        <taxon>Spermatophyta</taxon>
        <taxon>Magnoliopsida</taxon>
        <taxon>eudicotyledons</taxon>
        <taxon>Gunneridae</taxon>
        <taxon>Pentapetalae</taxon>
        <taxon>Caryophyllales</taxon>
        <taxon>Chenopodiaceae</taxon>
        <taxon>Chenopodioideae</taxon>
        <taxon>Atripliceae</taxon>
        <taxon>Chenopodium</taxon>
    </lineage>
</organism>
<evidence type="ECO:0000313" key="4">
    <source>
        <dbReference type="EnsemblPlants" id="AUR62037087-RA:cds"/>
    </source>
</evidence>
<keyword evidence="5" id="KW-1185">Reference proteome</keyword>
<keyword evidence="2" id="KW-0812">Transmembrane</keyword>
<dbReference type="GO" id="GO:0033619">
    <property type="term" value="P:membrane protein proteolysis"/>
    <property type="evidence" value="ECO:0007669"/>
    <property type="project" value="TreeGrafter"/>
</dbReference>
<feature type="chain" id="PRO_5030670982" evidence="3">
    <location>
        <begin position="18"/>
        <end position="144"/>
    </location>
</feature>
<reference evidence="4" key="1">
    <citation type="journal article" date="2017" name="Nature">
        <title>The genome of Chenopodium quinoa.</title>
        <authorList>
            <person name="Jarvis D.E."/>
            <person name="Ho Y.S."/>
            <person name="Lightfoot D.J."/>
            <person name="Schmoeckel S.M."/>
            <person name="Li B."/>
            <person name="Borm T.J.A."/>
            <person name="Ohyanagi H."/>
            <person name="Mineta K."/>
            <person name="Michell C.T."/>
            <person name="Saber N."/>
            <person name="Kharbatia N.M."/>
            <person name="Rupper R.R."/>
            <person name="Sharp A.R."/>
            <person name="Dally N."/>
            <person name="Boughton B.A."/>
            <person name="Woo Y.H."/>
            <person name="Gao G."/>
            <person name="Schijlen E.G.W.M."/>
            <person name="Guo X."/>
            <person name="Momin A.A."/>
            <person name="Negrao S."/>
            <person name="Al-Babili S."/>
            <person name="Gehring C."/>
            <person name="Roessner U."/>
            <person name="Jung C."/>
            <person name="Murphy K."/>
            <person name="Arold S.T."/>
            <person name="Gojobori T."/>
            <person name="van der Linden C.G."/>
            <person name="van Loo E.N."/>
            <person name="Jellen E.N."/>
            <person name="Maughan P.J."/>
            <person name="Tester M."/>
        </authorList>
    </citation>
    <scope>NUCLEOTIDE SEQUENCE [LARGE SCALE GENOMIC DNA]</scope>
    <source>
        <strain evidence="4">cv. PI 614886</strain>
    </source>
</reference>
<feature type="transmembrane region" description="Helical" evidence="2">
    <location>
        <begin position="41"/>
        <end position="62"/>
    </location>
</feature>
<evidence type="ECO:0000256" key="3">
    <source>
        <dbReference type="SAM" id="SignalP"/>
    </source>
</evidence>
<evidence type="ECO:0000256" key="2">
    <source>
        <dbReference type="SAM" id="Phobius"/>
    </source>
</evidence>
<keyword evidence="3" id="KW-0732">Signal</keyword>
<keyword evidence="2" id="KW-0472">Membrane</keyword>
<accession>A0A803MY07</accession>
<dbReference type="GO" id="GO:0005765">
    <property type="term" value="C:lysosomal membrane"/>
    <property type="evidence" value="ECO:0007669"/>
    <property type="project" value="TreeGrafter"/>
</dbReference>
<dbReference type="GO" id="GO:0042500">
    <property type="term" value="F:aspartic endopeptidase activity, intramembrane cleaving"/>
    <property type="evidence" value="ECO:0007669"/>
    <property type="project" value="InterPro"/>
</dbReference>
<dbReference type="GO" id="GO:0098553">
    <property type="term" value="C:lumenal side of endoplasmic reticulum membrane"/>
    <property type="evidence" value="ECO:0007669"/>
    <property type="project" value="TreeGrafter"/>
</dbReference>